<reference evidence="1 2" key="1">
    <citation type="submission" date="2023-06" db="EMBL/GenBank/DDBJ databases">
        <title>Novel species in genus Planococcus.</title>
        <authorList>
            <person name="Ning S."/>
        </authorList>
    </citation>
    <scope>NUCLEOTIDE SEQUENCE [LARGE SCALE GENOMIC DNA]</scope>
    <source>
        <strain evidence="1 2">N028</strain>
    </source>
</reference>
<organism evidence="1 2">
    <name type="scientific">Planococcus shixiaomingii</name>
    <dbReference type="NCBI Taxonomy" id="3058393"/>
    <lineage>
        <taxon>Bacteria</taxon>
        <taxon>Bacillati</taxon>
        <taxon>Bacillota</taxon>
        <taxon>Bacilli</taxon>
        <taxon>Bacillales</taxon>
        <taxon>Caryophanaceae</taxon>
        <taxon>Planococcus</taxon>
    </lineage>
</organism>
<comment type="caution">
    <text evidence="1">The sequence shown here is derived from an EMBL/GenBank/DDBJ whole genome shotgun (WGS) entry which is preliminary data.</text>
</comment>
<dbReference type="Proteomes" id="UP001172055">
    <property type="component" value="Unassembled WGS sequence"/>
</dbReference>
<gene>
    <name evidence="1" type="ORF">QWY14_03370</name>
</gene>
<dbReference type="EMBL" id="JAUJWV010000001">
    <property type="protein sequence ID" value="MDN7240811.1"/>
    <property type="molecule type" value="Genomic_DNA"/>
</dbReference>
<name>A0ABT8MYU3_9BACL</name>
<evidence type="ECO:0000313" key="2">
    <source>
        <dbReference type="Proteomes" id="UP001172055"/>
    </source>
</evidence>
<sequence>MNLLQRSETWQSGTGGYCFFEEMDPRSPYTVAHYDDFIKVDTFYYQPKNLTPSVWLKEIKIVKDSNGLMEGIQSSSQLLDYVPTKEEVAIWRNKFLANLHESYRRAMRGEVYYALKSLDSLRLSMASGWYMAQGIQPNGYGYWTHYEGEKSRLTAEQQSHLASWYAGRDASDIVAVSREMLLEFKKVHQSLCEKTGDEENLSRLDEIINLVL</sequence>
<proteinExistence type="predicted"/>
<dbReference type="RefSeq" id="WP_301722710.1">
    <property type="nucleotide sequence ID" value="NZ_JAUJWV010000001.1"/>
</dbReference>
<evidence type="ECO:0000313" key="1">
    <source>
        <dbReference type="EMBL" id="MDN7240811.1"/>
    </source>
</evidence>
<protein>
    <submittedName>
        <fullName evidence="1">Uncharacterized protein</fullName>
    </submittedName>
</protein>
<keyword evidence="2" id="KW-1185">Reference proteome</keyword>
<accession>A0ABT8MYU3</accession>